<evidence type="ECO:0000313" key="4">
    <source>
        <dbReference type="Proteomes" id="UP000678237"/>
    </source>
</evidence>
<sequence>MNRELKIGLMISIATILLFFLALEIVLRIVYPDNPEMLWQPDQELWIVHAPNFTTTIKAPYGETRVTTNSFGMRDKEIMPKQLGQYRILVVGDSITFGLGIALDETYPRVLERKLKAALPTKNIEVLNFGIPAYGTDRELIYLKYHIDRIQPDLIVLGFYVANDISDNLAGQRFRVEGGRLIKNTEYLDNKIELRRASYQLKKTFYSYAWLSDRLYFLIRVINEWINLHVPVRLDESIFRYELLLKDTPPRILEGWKLTAALVGEMASTAKAHGAEFMMLIIPDDIQYDRRKWEQMKAVANLRDADVDLNKSVEEALAMCTRLEVNCINLLPRFKEEREPLTWENDPHANVRGHEVMADGLAKHLIELGILEISIAPSTTEQQYKS</sequence>
<dbReference type="InterPro" id="IPR013830">
    <property type="entry name" value="SGNH_hydro"/>
</dbReference>
<name>A0A8T4LGE7_9ARCH</name>
<feature type="transmembrane region" description="Helical" evidence="1">
    <location>
        <begin position="7"/>
        <end position="31"/>
    </location>
</feature>
<dbReference type="GO" id="GO:0004622">
    <property type="term" value="F:phosphatidylcholine lysophospholipase activity"/>
    <property type="evidence" value="ECO:0007669"/>
    <property type="project" value="TreeGrafter"/>
</dbReference>
<dbReference type="Gene3D" id="3.40.50.1110">
    <property type="entry name" value="SGNH hydrolase"/>
    <property type="match status" value="1"/>
</dbReference>
<protein>
    <recommendedName>
        <fullName evidence="2">SGNH hydrolase-type esterase domain-containing protein</fullName>
    </recommendedName>
</protein>
<dbReference type="EMBL" id="JAGVWE010000006">
    <property type="protein sequence ID" value="MBS3063610.1"/>
    <property type="molecule type" value="Genomic_DNA"/>
</dbReference>
<organism evidence="3 4">
    <name type="scientific">Candidatus Iainarchaeum sp</name>
    <dbReference type="NCBI Taxonomy" id="3101447"/>
    <lineage>
        <taxon>Archaea</taxon>
        <taxon>Candidatus Iainarchaeota</taxon>
        <taxon>Candidatus Iainarchaeia</taxon>
        <taxon>Candidatus Iainarchaeales</taxon>
        <taxon>Candidatus Iainarchaeaceae</taxon>
        <taxon>Candidatus Iainarchaeum</taxon>
    </lineage>
</organism>
<dbReference type="InterPro" id="IPR036514">
    <property type="entry name" value="SGNH_hydro_sf"/>
</dbReference>
<dbReference type="InterPro" id="IPR051532">
    <property type="entry name" value="Ester_Hydrolysis_Enzymes"/>
</dbReference>
<dbReference type="PANTHER" id="PTHR30383">
    <property type="entry name" value="THIOESTERASE 1/PROTEASE 1/LYSOPHOSPHOLIPASE L1"/>
    <property type="match status" value="1"/>
</dbReference>
<proteinExistence type="predicted"/>
<dbReference type="Pfam" id="PF13472">
    <property type="entry name" value="Lipase_GDSL_2"/>
    <property type="match status" value="1"/>
</dbReference>
<evidence type="ECO:0000259" key="2">
    <source>
        <dbReference type="Pfam" id="PF13472"/>
    </source>
</evidence>
<comment type="caution">
    <text evidence="3">The sequence shown here is derived from an EMBL/GenBank/DDBJ whole genome shotgun (WGS) entry which is preliminary data.</text>
</comment>
<evidence type="ECO:0000256" key="1">
    <source>
        <dbReference type="SAM" id="Phobius"/>
    </source>
</evidence>
<keyword evidence="1" id="KW-0472">Membrane</keyword>
<keyword evidence="1" id="KW-1133">Transmembrane helix</keyword>
<gene>
    <name evidence="3" type="ORF">J4203_07145</name>
</gene>
<keyword evidence="1" id="KW-0812">Transmembrane</keyword>
<dbReference type="Proteomes" id="UP000678237">
    <property type="component" value="Unassembled WGS sequence"/>
</dbReference>
<feature type="domain" description="SGNH hydrolase-type esterase" evidence="2">
    <location>
        <begin position="90"/>
        <end position="177"/>
    </location>
</feature>
<reference evidence="3" key="2">
    <citation type="submission" date="2021-05" db="EMBL/GenBank/DDBJ databases">
        <title>Protein family content uncovers lineage relationships and bacterial pathway maintenance mechanisms in DPANN archaea.</title>
        <authorList>
            <person name="Castelle C.J."/>
            <person name="Meheust R."/>
            <person name="Jaffe A.L."/>
            <person name="Seitz K."/>
            <person name="Gong X."/>
            <person name="Baker B.J."/>
            <person name="Banfield J.F."/>
        </authorList>
    </citation>
    <scope>NUCLEOTIDE SEQUENCE</scope>
    <source>
        <strain evidence="3">RIFCSPLOWO2_01_FULL_58_19</strain>
    </source>
</reference>
<dbReference type="SUPFAM" id="SSF52266">
    <property type="entry name" value="SGNH hydrolase"/>
    <property type="match status" value="1"/>
</dbReference>
<evidence type="ECO:0000313" key="3">
    <source>
        <dbReference type="EMBL" id="MBS3063610.1"/>
    </source>
</evidence>
<reference evidence="3" key="1">
    <citation type="submission" date="2021-03" db="EMBL/GenBank/DDBJ databases">
        <authorList>
            <person name="Jaffe A."/>
        </authorList>
    </citation>
    <scope>NUCLEOTIDE SEQUENCE</scope>
    <source>
        <strain evidence="3">RIFCSPLOWO2_01_FULL_58_19</strain>
    </source>
</reference>
<dbReference type="PANTHER" id="PTHR30383:SF5">
    <property type="entry name" value="SGNH HYDROLASE-TYPE ESTERASE DOMAIN-CONTAINING PROTEIN"/>
    <property type="match status" value="1"/>
</dbReference>
<accession>A0A8T4LGE7</accession>
<dbReference type="AlphaFoldDB" id="A0A8T4LGE7"/>